<dbReference type="RefSeq" id="WP_202391682.1">
    <property type="nucleotide sequence ID" value="NZ_WTYP01000001.1"/>
</dbReference>
<gene>
    <name evidence="1" type="ORF">GRI43_07050</name>
</gene>
<name>A0A6I4V0A7_9SPHN</name>
<dbReference type="Proteomes" id="UP000471435">
    <property type="component" value="Unassembled WGS sequence"/>
</dbReference>
<dbReference type="EMBL" id="WTYP01000001">
    <property type="protein sequence ID" value="MXP47145.1"/>
    <property type="molecule type" value="Genomic_DNA"/>
</dbReference>
<dbReference type="AlphaFoldDB" id="A0A6I4V0A7"/>
<reference evidence="1 2" key="1">
    <citation type="submission" date="2019-12" db="EMBL/GenBank/DDBJ databases">
        <title>Genomic-based taxomic classification of the family Erythrobacteraceae.</title>
        <authorList>
            <person name="Xu L."/>
        </authorList>
    </citation>
    <scope>NUCLEOTIDE SEQUENCE [LARGE SCALE GENOMIC DNA]</scope>
    <source>
        <strain evidence="1 2">SW-109</strain>
    </source>
</reference>
<organism evidence="1 2">
    <name type="scientific">Pontixanthobacter luteolus</name>
    <dbReference type="NCBI Taxonomy" id="295089"/>
    <lineage>
        <taxon>Bacteria</taxon>
        <taxon>Pseudomonadati</taxon>
        <taxon>Pseudomonadota</taxon>
        <taxon>Alphaproteobacteria</taxon>
        <taxon>Sphingomonadales</taxon>
        <taxon>Erythrobacteraceae</taxon>
        <taxon>Pontixanthobacter</taxon>
    </lineage>
</organism>
<sequence length="67" mass="6811">MNFSLAAIGVLLPVMIGPLPADDGMQVLQVQLCSGGAISIPIGEQETPPGQPCPAKACHAGACRKKI</sequence>
<accession>A0A6I4V0A7</accession>
<protein>
    <submittedName>
        <fullName evidence="1">Uncharacterized protein</fullName>
    </submittedName>
</protein>
<evidence type="ECO:0000313" key="2">
    <source>
        <dbReference type="Proteomes" id="UP000471435"/>
    </source>
</evidence>
<keyword evidence="2" id="KW-1185">Reference proteome</keyword>
<proteinExistence type="predicted"/>
<evidence type="ECO:0000313" key="1">
    <source>
        <dbReference type="EMBL" id="MXP47145.1"/>
    </source>
</evidence>
<comment type="caution">
    <text evidence="1">The sequence shown here is derived from an EMBL/GenBank/DDBJ whole genome shotgun (WGS) entry which is preliminary data.</text>
</comment>